<dbReference type="HOGENOM" id="CLU_007520_2_0_1"/>
<dbReference type="Gene3D" id="2.60.120.620">
    <property type="entry name" value="q2cbj1_9rhob like domain"/>
    <property type="match status" value="1"/>
</dbReference>
<name>K5XAS9_PHACS</name>
<evidence type="ECO:0000313" key="2">
    <source>
        <dbReference type="Proteomes" id="UP000008370"/>
    </source>
</evidence>
<dbReference type="RefSeq" id="XP_007392590.1">
    <property type="nucleotide sequence ID" value="XM_007392528.1"/>
</dbReference>
<dbReference type="GeneID" id="18908423"/>
<dbReference type="PANTHER" id="PTHR33099:SF7">
    <property type="entry name" value="MYND-TYPE DOMAIN-CONTAINING PROTEIN"/>
    <property type="match status" value="1"/>
</dbReference>
<sequence length="363" mass="39920">MYPDAPNPVLKLDGLGTIGLPLSTRDAEAIKSRAVQAPFGMGERTVVDKTVRDTWETDSKKVNFASPRWEAFIQRAVEDVCQTLNVNYKTSQPRCELHKLLLYETGSHFLPHVDTEKADGMFATMIVILPSEYTGGTAHLSHSGLSIDYDCSALSLDQVTVLAWFTDVTHEIKPITSGYRLALSYNLIHTTQALRPAVAPNVGITSRLSKVLEAWQKDEGEDAPQKLVCLLDHKYSHANFHAGALKGADAQKAAVLSALAAQHSFALGLANVRCRFAGSADDEFGRGRYGRVGFEEIQDQEVCVEHLVDMQGTLIAPVLEFDEEEEGVPVELVDAIDDGSCDKEEYEAYTENVRAPLIGMYMT</sequence>
<dbReference type="AlphaFoldDB" id="K5XAS9"/>
<accession>K5XAS9</accession>
<proteinExistence type="predicted"/>
<organism evidence="1 2">
    <name type="scientific">Phanerochaete carnosa (strain HHB-10118-sp)</name>
    <name type="common">White-rot fungus</name>
    <name type="synonym">Peniophora carnosa</name>
    <dbReference type="NCBI Taxonomy" id="650164"/>
    <lineage>
        <taxon>Eukaryota</taxon>
        <taxon>Fungi</taxon>
        <taxon>Dikarya</taxon>
        <taxon>Basidiomycota</taxon>
        <taxon>Agaricomycotina</taxon>
        <taxon>Agaricomycetes</taxon>
        <taxon>Polyporales</taxon>
        <taxon>Phanerochaetaceae</taxon>
        <taxon>Phanerochaete</taxon>
    </lineage>
</organism>
<dbReference type="OrthoDB" id="124582at2759"/>
<evidence type="ECO:0000313" key="1">
    <source>
        <dbReference type="EMBL" id="EKM60042.1"/>
    </source>
</evidence>
<dbReference type="Proteomes" id="UP000008370">
    <property type="component" value="Unassembled WGS sequence"/>
</dbReference>
<protein>
    <submittedName>
        <fullName evidence="1">Uncharacterized protein</fullName>
    </submittedName>
</protein>
<reference evidence="1 2" key="1">
    <citation type="journal article" date="2012" name="BMC Genomics">
        <title>Comparative genomics of the white-rot fungi, Phanerochaete carnosa and P. chrysosporium, to elucidate the genetic basis of the distinct wood types they colonize.</title>
        <authorList>
            <person name="Suzuki H."/>
            <person name="MacDonald J."/>
            <person name="Syed K."/>
            <person name="Salamov A."/>
            <person name="Hori C."/>
            <person name="Aerts A."/>
            <person name="Henrissat B."/>
            <person name="Wiebenga A."/>
            <person name="vanKuyk P.A."/>
            <person name="Barry K."/>
            <person name="Lindquist E."/>
            <person name="LaButti K."/>
            <person name="Lapidus A."/>
            <person name="Lucas S."/>
            <person name="Coutinho P."/>
            <person name="Gong Y."/>
            <person name="Samejima M."/>
            <person name="Mahadevan R."/>
            <person name="Abou-Zaid M."/>
            <person name="de Vries R.P."/>
            <person name="Igarashi K."/>
            <person name="Yadav J.S."/>
            <person name="Grigoriev I.V."/>
            <person name="Master E.R."/>
        </authorList>
    </citation>
    <scope>NUCLEOTIDE SEQUENCE [LARGE SCALE GENOMIC DNA]</scope>
    <source>
        <strain evidence="1 2">HHB-10118-sp</strain>
    </source>
</reference>
<dbReference type="PANTHER" id="PTHR33099">
    <property type="entry name" value="FE2OG DIOXYGENASE DOMAIN-CONTAINING PROTEIN"/>
    <property type="match status" value="1"/>
</dbReference>
<keyword evidence="2" id="KW-1185">Reference proteome</keyword>
<dbReference type="InParanoid" id="K5XAS9"/>
<dbReference type="EMBL" id="JH930469">
    <property type="protein sequence ID" value="EKM60042.1"/>
    <property type="molecule type" value="Genomic_DNA"/>
</dbReference>
<dbReference type="KEGG" id="pco:PHACADRAFT_138464"/>
<gene>
    <name evidence="1" type="ORF">PHACADRAFT_138464</name>
</gene>